<dbReference type="FunCoup" id="L2GQV0">
    <property type="interactions" value="188"/>
</dbReference>
<dbReference type="InterPro" id="IPR001380">
    <property type="entry name" value="Ribosomal_eL13"/>
</dbReference>
<evidence type="ECO:0000313" key="5">
    <source>
        <dbReference type="Proteomes" id="UP000011081"/>
    </source>
</evidence>
<dbReference type="PANTHER" id="PTHR11722:SF0">
    <property type="entry name" value="LARGE RIBOSOMAL SUBUNIT PROTEIN EL13"/>
    <property type="match status" value="1"/>
</dbReference>
<dbReference type="OrthoDB" id="10264538at2759"/>
<accession>L2GQV0</accession>
<gene>
    <name evidence="4" type="ORF">VCUG_02527</name>
</gene>
<dbReference type="GO" id="GO:0006412">
    <property type="term" value="P:translation"/>
    <property type="evidence" value="ECO:0007669"/>
    <property type="project" value="InterPro"/>
</dbReference>
<keyword evidence="2" id="KW-0689">Ribosomal protein</keyword>
<dbReference type="GO" id="GO:0003723">
    <property type="term" value="F:RNA binding"/>
    <property type="evidence" value="ECO:0007669"/>
    <property type="project" value="TreeGrafter"/>
</dbReference>
<dbReference type="GO" id="GO:0030684">
    <property type="term" value="C:preribosome"/>
    <property type="evidence" value="ECO:0007669"/>
    <property type="project" value="EnsemblFungi"/>
</dbReference>
<dbReference type="VEuPathDB" id="MicrosporidiaDB:VCUG_02527"/>
<keyword evidence="3" id="KW-0687">Ribonucleoprotein</keyword>
<reference evidence="5" key="1">
    <citation type="submission" date="2011-03" db="EMBL/GenBank/DDBJ databases">
        <title>The genome sequence of Vavraia culicis strain floridensis.</title>
        <authorList>
            <consortium name="The Broad Institute Genome Sequencing Platform"/>
            <person name="Cuomo C."/>
            <person name="Becnel J."/>
            <person name="Sanscrainte N."/>
            <person name="Young S.K."/>
            <person name="Zeng Q."/>
            <person name="Gargeya S."/>
            <person name="Fitzgerald M."/>
            <person name="Haas B."/>
            <person name="Abouelleil A."/>
            <person name="Alvarado L."/>
            <person name="Arachchi H.M."/>
            <person name="Berlin A."/>
            <person name="Chapman S.B."/>
            <person name="Gearin G."/>
            <person name="Goldberg J."/>
            <person name="Griggs A."/>
            <person name="Gujja S."/>
            <person name="Hansen M."/>
            <person name="Heiman D."/>
            <person name="Howarth C."/>
            <person name="Larimer J."/>
            <person name="Lui A."/>
            <person name="MacDonald P.J.P."/>
            <person name="McCowen C."/>
            <person name="Montmayeur A."/>
            <person name="Murphy C."/>
            <person name="Neiman D."/>
            <person name="Pearson M."/>
            <person name="Priest M."/>
            <person name="Roberts A."/>
            <person name="Saif S."/>
            <person name="Shea T."/>
            <person name="Sisk P."/>
            <person name="Stolte C."/>
            <person name="Sykes S."/>
            <person name="Wortman J."/>
            <person name="Nusbaum C."/>
            <person name="Birren B."/>
        </authorList>
    </citation>
    <scope>NUCLEOTIDE SEQUENCE [LARGE SCALE GENOMIC DNA]</scope>
    <source>
        <strain evidence="5">floridensis</strain>
    </source>
</reference>
<dbReference type="GeneID" id="19880388"/>
<evidence type="ECO:0000256" key="1">
    <source>
        <dbReference type="ARBA" id="ARBA00005640"/>
    </source>
</evidence>
<evidence type="ECO:0000256" key="2">
    <source>
        <dbReference type="ARBA" id="ARBA00022980"/>
    </source>
</evidence>
<comment type="similarity">
    <text evidence="1">Belongs to the eukaryotic ribosomal protein eL13 family.</text>
</comment>
<proteinExistence type="inferred from homology"/>
<organism evidence="4 5">
    <name type="scientific">Vavraia culicis (isolate floridensis)</name>
    <name type="common">Microsporidian parasite</name>
    <dbReference type="NCBI Taxonomy" id="948595"/>
    <lineage>
        <taxon>Eukaryota</taxon>
        <taxon>Fungi</taxon>
        <taxon>Fungi incertae sedis</taxon>
        <taxon>Microsporidia</taxon>
        <taxon>Pleistophoridae</taxon>
        <taxon>Vavraia</taxon>
    </lineage>
</organism>
<dbReference type="GO" id="GO:0022625">
    <property type="term" value="C:cytosolic large ribosomal subunit"/>
    <property type="evidence" value="ECO:0007669"/>
    <property type="project" value="TreeGrafter"/>
</dbReference>
<dbReference type="GO" id="GO:0003735">
    <property type="term" value="F:structural constituent of ribosome"/>
    <property type="evidence" value="ECO:0007669"/>
    <property type="project" value="InterPro"/>
</dbReference>
<dbReference type="Pfam" id="PF01294">
    <property type="entry name" value="Ribosomal_L13e"/>
    <property type="match status" value="1"/>
</dbReference>
<dbReference type="PANTHER" id="PTHR11722">
    <property type="entry name" value="60S RIBOSOMAL PROTEIN L13"/>
    <property type="match status" value="1"/>
</dbReference>
<dbReference type="InParanoid" id="L2GQV0"/>
<dbReference type="OMA" id="IQKNHFR"/>
<dbReference type="EMBL" id="GL877474">
    <property type="protein sequence ID" value="ELA45994.1"/>
    <property type="molecule type" value="Genomic_DNA"/>
</dbReference>
<dbReference type="HAMAP" id="MF_00499">
    <property type="entry name" value="Ribosomal_eL13"/>
    <property type="match status" value="1"/>
</dbReference>
<dbReference type="RefSeq" id="XP_008075534.1">
    <property type="nucleotide sequence ID" value="XM_008077343.1"/>
</dbReference>
<evidence type="ECO:0000313" key="4">
    <source>
        <dbReference type="EMBL" id="ELA45994.1"/>
    </source>
</evidence>
<dbReference type="Proteomes" id="UP000011081">
    <property type="component" value="Unassembled WGS sequence"/>
</dbReference>
<dbReference type="AlphaFoldDB" id="L2GQV0"/>
<sequence>MKHNNALVSNHFNKGSMKFKTWFNQPAKGVKRRNTRREKAKKQYPIPVKKLLPVVRQPTQRYNYKVRLGRGFTEQEIVGAGVELRYAMSVGVKIDKRRKDRNMETYERNVERLKEYLGHVKVYKNAKEAREDNATSFRGTIMPVKNEKPVTKFINVADINSYVEAFER</sequence>
<protein>
    <recommendedName>
        <fullName evidence="6">60S ribosomal protein L13</fullName>
    </recommendedName>
</protein>
<evidence type="ECO:0008006" key="6">
    <source>
        <dbReference type="Google" id="ProtNLM"/>
    </source>
</evidence>
<dbReference type="STRING" id="948595.L2GQV0"/>
<name>L2GQV0_VAVCU</name>
<evidence type="ECO:0000256" key="3">
    <source>
        <dbReference type="ARBA" id="ARBA00023274"/>
    </source>
</evidence>
<keyword evidence="5" id="KW-1185">Reference proteome</keyword>
<dbReference type="HOGENOM" id="CLU_075696_2_0_1"/>